<protein>
    <submittedName>
        <fullName evidence="1">6157_t:CDS:1</fullName>
    </submittedName>
</protein>
<dbReference type="Proteomes" id="UP000789342">
    <property type="component" value="Unassembled WGS sequence"/>
</dbReference>
<evidence type="ECO:0000313" key="1">
    <source>
        <dbReference type="EMBL" id="CAG8505796.1"/>
    </source>
</evidence>
<reference evidence="1" key="1">
    <citation type="submission" date="2021-06" db="EMBL/GenBank/DDBJ databases">
        <authorList>
            <person name="Kallberg Y."/>
            <person name="Tangrot J."/>
            <person name="Rosling A."/>
        </authorList>
    </citation>
    <scope>NUCLEOTIDE SEQUENCE</scope>
    <source>
        <strain evidence="1">CL551</strain>
    </source>
</reference>
<sequence>MVSEIYPSASEIHIERRDVSQLKALSLNFLRSISEIPGDKEVPKLNPCCTCGKEIPAFSLQDFAHIFHRTYLEKHIIGAEIRFPTCPTCPHSLKLLERNFDLFLEKEGNASQQSNVTILGIGNYVKYGVTIIPIVDNFVSMQDQTTSLIINKYNNIL</sequence>
<comment type="caution">
    <text evidence="1">The sequence shown here is derived from an EMBL/GenBank/DDBJ whole genome shotgun (WGS) entry which is preliminary data.</text>
</comment>
<proteinExistence type="predicted"/>
<dbReference type="EMBL" id="CAJVPV010001707">
    <property type="protein sequence ID" value="CAG8505796.1"/>
    <property type="molecule type" value="Genomic_DNA"/>
</dbReference>
<keyword evidence="2" id="KW-1185">Reference proteome</keyword>
<name>A0A9N8ZSH3_9GLOM</name>
<dbReference type="AlphaFoldDB" id="A0A9N8ZSH3"/>
<organism evidence="1 2">
    <name type="scientific">Acaulospora morrowiae</name>
    <dbReference type="NCBI Taxonomy" id="94023"/>
    <lineage>
        <taxon>Eukaryota</taxon>
        <taxon>Fungi</taxon>
        <taxon>Fungi incertae sedis</taxon>
        <taxon>Mucoromycota</taxon>
        <taxon>Glomeromycotina</taxon>
        <taxon>Glomeromycetes</taxon>
        <taxon>Diversisporales</taxon>
        <taxon>Acaulosporaceae</taxon>
        <taxon>Acaulospora</taxon>
    </lineage>
</organism>
<gene>
    <name evidence="1" type="ORF">AMORRO_LOCUS3478</name>
</gene>
<accession>A0A9N8ZSH3</accession>
<evidence type="ECO:0000313" key="2">
    <source>
        <dbReference type="Proteomes" id="UP000789342"/>
    </source>
</evidence>